<dbReference type="HOGENOM" id="CLU_009583_0_3_7"/>
<keyword evidence="2" id="KW-0808">Transferase</keyword>
<dbReference type="Gene3D" id="3.40.50.2000">
    <property type="entry name" value="Glycogen Phosphorylase B"/>
    <property type="match status" value="2"/>
</dbReference>
<evidence type="ECO:0000313" key="2">
    <source>
        <dbReference type="EMBL" id="ABM28950.1"/>
    </source>
</evidence>
<dbReference type="EMBL" id="CP000527">
    <property type="protein sequence ID" value="ABM28950.1"/>
    <property type="molecule type" value="Genomic_DNA"/>
</dbReference>
<evidence type="ECO:0000259" key="1">
    <source>
        <dbReference type="Pfam" id="PF13439"/>
    </source>
</evidence>
<proteinExistence type="predicted"/>
<protein>
    <submittedName>
        <fullName evidence="2">Glycosyl transferase, group 1</fullName>
    </submittedName>
</protein>
<dbReference type="InterPro" id="IPR028098">
    <property type="entry name" value="Glyco_trans_4-like_N"/>
</dbReference>
<dbReference type="AlphaFoldDB" id="A0A0H3A9E9"/>
<dbReference type="Proteomes" id="UP000009173">
    <property type="component" value="Chromosome"/>
</dbReference>
<gene>
    <name evidence="2" type="ordered locus">Dvul_1934</name>
</gene>
<dbReference type="PANTHER" id="PTHR12526:SF636">
    <property type="entry name" value="BLL3647 PROTEIN"/>
    <property type="match status" value="1"/>
</dbReference>
<dbReference type="SUPFAM" id="SSF53756">
    <property type="entry name" value="UDP-Glycosyltransferase/glycogen phosphorylase"/>
    <property type="match status" value="1"/>
</dbReference>
<sequence>MRIIILSSSTNRSGGTRQAFYQARELATRGHHVSLCLPEDSQMHGMGYDDLIVTLPADRKRWKASIEALFVADGPTVVHAFHNRAVKFVAWHGMFWRHRGVVCCAHRGVMYRPGNPLPYISPGMDAFIANSQACARVLRLFTPAGKLFVVYNGVDDARVTPRTPADTVREQVGLPPRGAEAAWSSSSPAPLVFGFVGQNSPVKGADILIDALARADVGEARLLMVGVSHDMWRPRCEALGIADRVHLVPHTESVSDMLQLMDAFVLPSRTESLPNTMLEAIRMGLPVIGSAVGGVPELVRGNGLLFPAGDIDALAAALGRMASDHATREAWAAASHAEGERYTIHARVDALEDIYAQLLRRRGLHTA</sequence>
<dbReference type="Pfam" id="PF13692">
    <property type="entry name" value="Glyco_trans_1_4"/>
    <property type="match status" value="1"/>
</dbReference>
<name>A0A0H3A9E9_NITV4</name>
<organism evidence="2 3">
    <name type="scientific">Nitratidesulfovibrio vulgaris (strain DP4)</name>
    <name type="common">Desulfovibrio vulgaris</name>
    <dbReference type="NCBI Taxonomy" id="391774"/>
    <lineage>
        <taxon>Bacteria</taxon>
        <taxon>Pseudomonadati</taxon>
        <taxon>Thermodesulfobacteriota</taxon>
        <taxon>Desulfovibrionia</taxon>
        <taxon>Desulfovibrionales</taxon>
        <taxon>Desulfovibrionaceae</taxon>
        <taxon>Nitratidesulfovibrio</taxon>
    </lineage>
</organism>
<dbReference type="GO" id="GO:0016757">
    <property type="term" value="F:glycosyltransferase activity"/>
    <property type="evidence" value="ECO:0007669"/>
    <property type="project" value="UniProtKB-ARBA"/>
</dbReference>
<dbReference type="CDD" id="cd03801">
    <property type="entry name" value="GT4_PimA-like"/>
    <property type="match status" value="1"/>
</dbReference>
<dbReference type="Pfam" id="PF13439">
    <property type="entry name" value="Glyco_transf_4"/>
    <property type="match status" value="1"/>
</dbReference>
<dbReference type="KEGG" id="dvl:Dvul_1934"/>
<dbReference type="RefSeq" id="WP_011792555.1">
    <property type="nucleotide sequence ID" value="NC_008751.1"/>
</dbReference>
<evidence type="ECO:0000313" key="3">
    <source>
        <dbReference type="Proteomes" id="UP000009173"/>
    </source>
</evidence>
<accession>A0A0H3A9E9</accession>
<dbReference type="PANTHER" id="PTHR12526">
    <property type="entry name" value="GLYCOSYLTRANSFERASE"/>
    <property type="match status" value="1"/>
</dbReference>
<reference evidence="3" key="1">
    <citation type="journal article" date="2009" name="Environ. Microbiol.">
        <title>Contribution of mobile genetic elements to Desulfovibrio vulgaris genome plasticity.</title>
        <authorList>
            <person name="Walker C.B."/>
            <person name="Stolyar S."/>
            <person name="Chivian D."/>
            <person name="Pinel N."/>
            <person name="Gabster J.A."/>
            <person name="Dehal P.S."/>
            <person name="He Z."/>
            <person name="Yang Z.K."/>
            <person name="Yen H.C."/>
            <person name="Zhou J."/>
            <person name="Wall J.D."/>
            <person name="Hazen T.C."/>
            <person name="Arkin A.P."/>
            <person name="Stahl D.A."/>
        </authorList>
    </citation>
    <scope>NUCLEOTIDE SEQUENCE [LARGE SCALE GENOMIC DNA]</scope>
    <source>
        <strain evidence="3">DP4</strain>
    </source>
</reference>
<feature type="domain" description="Glycosyltransferase subfamily 4-like N-terminal" evidence="1">
    <location>
        <begin position="13"/>
        <end position="158"/>
    </location>
</feature>